<dbReference type="EMBL" id="CP025096">
    <property type="protein sequence ID" value="AUD01789.1"/>
    <property type="molecule type" value="Genomic_DNA"/>
</dbReference>
<name>A0A2K8YW17_9BACT</name>
<evidence type="ECO:0000313" key="2">
    <source>
        <dbReference type="EMBL" id="AUD01789.1"/>
    </source>
</evidence>
<feature type="transmembrane region" description="Helical" evidence="1">
    <location>
        <begin position="146"/>
        <end position="168"/>
    </location>
</feature>
<dbReference type="InterPro" id="IPR046487">
    <property type="entry name" value="DUF6580"/>
</dbReference>
<keyword evidence="1" id="KW-0472">Membrane</keyword>
<evidence type="ECO:0000313" key="3">
    <source>
        <dbReference type="Proteomes" id="UP000232883"/>
    </source>
</evidence>
<keyword evidence="1" id="KW-0812">Transmembrane</keyword>
<gene>
    <name evidence="2" type="ORF">CWM47_08120</name>
</gene>
<protein>
    <submittedName>
        <fullName evidence="2">Uncharacterized protein</fullName>
    </submittedName>
</protein>
<organism evidence="2 3">
    <name type="scientific">Spirosoma pollinicola</name>
    <dbReference type="NCBI Taxonomy" id="2057025"/>
    <lineage>
        <taxon>Bacteria</taxon>
        <taxon>Pseudomonadati</taxon>
        <taxon>Bacteroidota</taxon>
        <taxon>Cytophagia</taxon>
        <taxon>Cytophagales</taxon>
        <taxon>Cytophagaceae</taxon>
        <taxon>Spirosoma</taxon>
    </lineage>
</organism>
<reference evidence="2 3" key="1">
    <citation type="submission" date="2017-11" db="EMBL/GenBank/DDBJ databases">
        <title>Taxonomic description and genome sequences of Spirosoma HA7 sp. nov., isolated from pollen microhabitat of Corylus avellana.</title>
        <authorList>
            <person name="Ambika Manirajan B."/>
            <person name="Suarez C."/>
            <person name="Ratering S."/>
            <person name="Geissler-Plaum R."/>
            <person name="Cardinale M."/>
            <person name="Sylvia S."/>
        </authorList>
    </citation>
    <scope>NUCLEOTIDE SEQUENCE [LARGE SCALE GENOMIC DNA]</scope>
    <source>
        <strain evidence="2 3">HA7</strain>
    </source>
</reference>
<sequence length="180" mass="19835">MKPLQIRLTTLSILVLSATLFRLVPHWPNFTPIAALALFGAAMFERKWLGLAVPLVAMLLSDTLIGFHGSMGAVYASFGLTWVLGLIALQRPTAGRIAVVSLVSSVLFFLITNFAVWYGSTYYPQTAAGLMTCYAAGLAFYNNTSFFLNGLLGDLFFSAVLFGSYYLLQQRYTVLRPARR</sequence>
<dbReference type="OrthoDB" id="9806699at2"/>
<feature type="transmembrane region" description="Helical" evidence="1">
    <location>
        <begin position="73"/>
        <end position="90"/>
    </location>
</feature>
<dbReference type="Proteomes" id="UP000232883">
    <property type="component" value="Chromosome"/>
</dbReference>
<keyword evidence="1" id="KW-1133">Transmembrane helix</keyword>
<evidence type="ECO:0000256" key="1">
    <source>
        <dbReference type="SAM" id="Phobius"/>
    </source>
</evidence>
<dbReference type="Pfam" id="PF20221">
    <property type="entry name" value="DUF6580"/>
    <property type="match status" value="1"/>
</dbReference>
<dbReference type="AlphaFoldDB" id="A0A2K8YW17"/>
<proteinExistence type="predicted"/>
<feature type="transmembrane region" description="Helical" evidence="1">
    <location>
        <begin position="97"/>
        <end position="116"/>
    </location>
</feature>
<dbReference type="RefSeq" id="WP_100987510.1">
    <property type="nucleotide sequence ID" value="NZ_CP025096.1"/>
</dbReference>
<dbReference type="KEGG" id="spir:CWM47_08120"/>
<accession>A0A2K8YW17</accession>
<keyword evidence="3" id="KW-1185">Reference proteome</keyword>